<keyword evidence="2" id="KW-1133">Transmembrane helix</keyword>
<feature type="compositionally biased region" description="Basic and acidic residues" evidence="1">
    <location>
        <begin position="240"/>
        <end position="252"/>
    </location>
</feature>
<reference evidence="3 4" key="1">
    <citation type="journal article" date="2014" name="Genome Announc.">
        <title>Trypanosoma cruzi Clone Dm28c Draft Genome Sequence.</title>
        <authorList>
            <person name="Grisard E.C."/>
            <person name="Teixeira S.M."/>
            <person name="de Almeida L.G."/>
            <person name="Stoco P.H."/>
            <person name="Gerber A.L."/>
            <person name="Talavera-Lopez C."/>
            <person name="Lima O.C."/>
            <person name="Andersson B."/>
            <person name="de Vasconcelos A.T."/>
        </authorList>
    </citation>
    <scope>NUCLEOTIDE SEQUENCE [LARGE SCALE GENOMIC DNA]</scope>
    <source>
        <strain evidence="3 4">Dm28c</strain>
    </source>
</reference>
<dbReference type="Proteomes" id="UP000017861">
    <property type="component" value="Unassembled WGS sequence"/>
</dbReference>
<protein>
    <recommendedName>
        <fullName evidence="5">Mucin TcMUCII</fullName>
    </recommendedName>
</protein>
<dbReference type="VEuPathDB" id="TriTrypDB:TCDM_09982"/>
<feature type="transmembrane region" description="Helical" evidence="2">
    <location>
        <begin position="40"/>
        <end position="64"/>
    </location>
</feature>
<feature type="region of interest" description="Disordered" evidence="1">
    <location>
        <begin position="210"/>
        <end position="232"/>
    </location>
</feature>
<sequence>MKWYALNMSEDQTQLNCFHDKYWLHFPWTNNPHGVRGYPFLLLLCFCVAVCAAPPLVCVCAPSVRGADTTDRSRGMCMWWSLVCRSCLLLPLPSVCWCCGRAVCVCACCCGLECVLCVVCGVRCMPGCCPLLLWCALCVCLPHLSSLLLLSMSLTVQISFTPLDDHTHDDDDVPSAVRPVGACPVLLPIRVRDRGSGQIRHFFRDDHDDDHDKTTNYDNNDHNKTTDHDNHHYYTDTKHYDYRGANHDDHPRTVTSSRSRRQPQQLCVGVCPAGARCIRAGVHHCGLKRCVRAVRASTQPRVFVRVCCCPMY</sequence>
<keyword evidence="2" id="KW-0472">Membrane</keyword>
<feature type="region of interest" description="Disordered" evidence="1">
    <location>
        <begin position="240"/>
        <end position="259"/>
    </location>
</feature>
<evidence type="ECO:0000313" key="4">
    <source>
        <dbReference type="Proteomes" id="UP000017861"/>
    </source>
</evidence>
<gene>
    <name evidence="3" type="ORF">TCDM_09982</name>
</gene>
<name>V5B430_TRYCR</name>
<evidence type="ECO:0000313" key="3">
    <source>
        <dbReference type="EMBL" id="ESS62364.1"/>
    </source>
</evidence>
<evidence type="ECO:0000256" key="2">
    <source>
        <dbReference type="SAM" id="Phobius"/>
    </source>
</evidence>
<evidence type="ECO:0008006" key="5">
    <source>
        <dbReference type="Google" id="ProtNLM"/>
    </source>
</evidence>
<keyword evidence="2" id="KW-0812">Transmembrane</keyword>
<dbReference type="AlphaFoldDB" id="V5B430"/>
<proteinExistence type="predicted"/>
<feature type="transmembrane region" description="Helical" evidence="2">
    <location>
        <begin position="131"/>
        <end position="154"/>
    </location>
</feature>
<comment type="caution">
    <text evidence="3">The sequence shown here is derived from an EMBL/GenBank/DDBJ whole genome shotgun (WGS) entry which is preliminary data.</text>
</comment>
<organism evidence="3 4">
    <name type="scientific">Trypanosoma cruzi Dm28c</name>
    <dbReference type="NCBI Taxonomy" id="1416333"/>
    <lineage>
        <taxon>Eukaryota</taxon>
        <taxon>Discoba</taxon>
        <taxon>Euglenozoa</taxon>
        <taxon>Kinetoplastea</taxon>
        <taxon>Metakinetoplastina</taxon>
        <taxon>Trypanosomatida</taxon>
        <taxon>Trypanosomatidae</taxon>
        <taxon>Trypanosoma</taxon>
        <taxon>Schizotrypanum</taxon>
    </lineage>
</organism>
<accession>V5B430</accession>
<evidence type="ECO:0000256" key="1">
    <source>
        <dbReference type="SAM" id="MobiDB-lite"/>
    </source>
</evidence>
<dbReference type="EMBL" id="AYLP01000189">
    <property type="protein sequence ID" value="ESS62364.1"/>
    <property type="molecule type" value="Genomic_DNA"/>
</dbReference>